<feature type="domain" description="N-acetyltransferase" evidence="1">
    <location>
        <begin position="1"/>
        <end position="126"/>
    </location>
</feature>
<evidence type="ECO:0000313" key="2">
    <source>
        <dbReference type="EMBL" id="GAA5148432.1"/>
    </source>
</evidence>
<accession>A0ABP9PL63</accession>
<name>A0ABP9PL63_9ACTN</name>
<sequence length="126" mass="13647">MTIEPYLVEHADGIAALCDRLGWPTYADPDVARRGCAAPGVVVRVAVEDGRVVGFAQAMGDGVMQSFLSQLAVAPGHRRRGVARRLVEAVFAATGTERMDLVTDDAEAFYRSFPHRAKPGFRIYPG</sequence>
<dbReference type="Pfam" id="PF13508">
    <property type="entry name" value="Acetyltransf_7"/>
    <property type="match status" value="1"/>
</dbReference>
<evidence type="ECO:0000313" key="3">
    <source>
        <dbReference type="Proteomes" id="UP001500221"/>
    </source>
</evidence>
<protein>
    <recommendedName>
        <fullName evidence="1">N-acetyltransferase domain-containing protein</fullName>
    </recommendedName>
</protein>
<evidence type="ECO:0000259" key="1">
    <source>
        <dbReference type="PROSITE" id="PS51186"/>
    </source>
</evidence>
<gene>
    <name evidence="2" type="ORF">GCM10023340_22200</name>
</gene>
<dbReference type="InterPro" id="IPR000182">
    <property type="entry name" value="GNAT_dom"/>
</dbReference>
<proteinExistence type="predicted"/>
<dbReference type="CDD" id="cd04301">
    <property type="entry name" value="NAT_SF"/>
    <property type="match status" value="1"/>
</dbReference>
<dbReference type="InterPro" id="IPR016181">
    <property type="entry name" value="Acyl_CoA_acyltransferase"/>
</dbReference>
<dbReference type="Proteomes" id="UP001500221">
    <property type="component" value="Unassembled WGS sequence"/>
</dbReference>
<dbReference type="RefSeq" id="WP_345458307.1">
    <property type="nucleotide sequence ID" value="NZ_BAABKG010000003.1"/>
</dbReference>
<dbReference type="EMBL" id="BAABKG010000003">
    <property type="protein sequence ID" value="GAA5148432.1"/>
    <property type="molecule type" value="Genomic_DNA"/>
</dbReference>
<reference evidence="3" key="1">
    <citation type="journal article" date="2019" name="Int. J. Syst. Evol. Microbiol.">
        <title>The Global Catalogue of Microorganisms (GCM) 10K type strain sequencing project: providing services to taxonomists for standard genome sequencing and annotation.</title>
        <authorList>
            <consortium name="The Broad Institute Genomics Platform"/>
            <consortium name="The Broad Institute Genome Sequencing Center for Infectious Disease"/>
            <person name="Wu L."/>
            <person name="Ma J."/>
        </authorList>
    </citation>
    <scope>NUCLEOTIDE SEQUENCE [LARGE SCALE GENOMIC DNA]</scope>
    <source>
        <strain evidence="3">JCM 18459</strain>
    </source>
</reference>
<organism evidence="2 3">
    <name type="scientific">Nocardioides marinquilinus</name>
    <dbReference type="NCBI Taxonomy" id="1210400"/>
    <lineage>
        <taxon>Bacteria</taxon>
        <taxon>Bacillati</taxon>
        <taxon>Actinomycetota</taxon>
        <taxon>Actinomycetes</taxon>
        <taxon>Propionibacteriales</taxon>
        <taxon>Nocardioidaceae</taxon>
        <taxon>Nocardioides</taxon>
    </lineage>
</organism>
<comment type="caution">
    <text evidence="2">The sequence shown here is derived from an EMBL/GenBank/DDBJ whole genome shotgun (WGS) entry which is preliminary data.</text>
</comment>
<keyword evidence="3" id="KW-1185">Reference proteome</keyword>
<dbReference type="SUPFAM" id="SSF55729">
    <property type="entry name" value="Acyl-CoA N-acyltransferases (Nat)"/>
    <property type="match status" value="1"/>
</dbReference>
<dbReference type="PROSITE" id="PS51186">
    <property type="entry name" value="GNAT"/>
    <property type="match status" value="1"/>
</dbReference>
<dbReference type="Gene3D" id="3.40.630.30">
    <property type="match status" value="1"/>
</dbReference>